<dbReference type="EMBL" id="JBBCAQ010000022">
    <property type="protein sequence ID" value="KAK7591100.1"/>
    <property type="molecule type" value="Genomic_DNA"/>
</dbReference>
<comment type="catalytic activity">
    <reaction evidence="9">
        <text>L-seryl-[protein] + ATP = O-phospho-L-seryl-[protein] + ADP + H(+)</text>
        <dbReference type="Rhea" id="RHEA:17989"/>
        <dbReference type="Rhea" id="RHEA-COMP:9863"/>
        <dbReference type="Rhea" id="RHEA-COMP:11604"/>
        <dbReference type="ChEBI" id="CHEBI:15378"/>
        <dbReference type="ChEBI" id="CHEBI:29999"/>
        <dbReference type="ChEBI" id="CHEBI:30616"/>
        <dbReference type="ChEBI" id="CHEBI:83421"/>
        <dbReference type="ChEBI" id="CHEBI:456216"/>
        <dbReference type="EC" id="2.7.11.1"/>
    </reaction>
</comment>
<keyword evidence="5 10" id="KW-0547">Nucleotide-binding</keyword>
<dbReference type="GO" id="GO:0004674">
    <property type="term" value="F:protein serine/threonine kinase activity"/>
    <property type="evidence" value="ECO:0007669"/>
    <property type="project" value="UniProtKB-KW"/>
</dbReference>
<evidence type="ECO:0000256" key="1">
    <source>
        <dbReference type="ARBA" id="ARBA00008718"/>
    </source>
</evidence>
<evidence type="ECO:0000256" key="6">
    <source>
        <dbReference type="ARBA" id="ARBA00022777"/>
    </source>
</evidence>
<evidence type="ECO:0000256" key="3">
    <source>
        <dbReference type="ARBA" id="ARBA00022527"/>
    </source>
</evidence>
<proteinExistence type="inferred from homology"/>
<feature type="region of interest" description="Disordered" evidence="11">
    <location>
        <begin position="132"/>
        <end position="160"/>
    </location>
</feature>
<dbReference type="InterPro" id="IPR011009">
    <property type="entry name" value="Kinase-like_dom_sf"/>
</dbReference>
<organism evidence="13 14">
    <name type="scientific">Parthenolecanium corni</name>
    <dbReference type="NCBI Taxonomy" id="536013"/>
    <lineage>
        <taxon>Eukaryota</taxon>
        <taxon>Metazoa</taxon>
        <taxon>Ecdysozoa</taxon>
        <taxon>Arthropoda</taxon>
        <taxon>Hexapoda</taxon>
        <taxon>Insecta</taxon>
        <taxon>Pterygota</taxon>
        <taxon>Neoptera</taxon>
        <taxon>Paraneoptera</taxon>
        <taxon>Hemiptera</taxon>
        <taxon>Sternorrhyncha</taxon>
        <taxon>Coccoidea</taxon>
        <taxon>Coccidae</taxon>
        <taxon>Parthenolecanium</taxon>
    </lineage>
</organism>
<feature type="domain" description="Protein kinase" evidence="12">
    <location>
        <begin position="194"/>
        <end position="480"/>
    </location>
</feature>
<dbReference type="Gene3D" id="3.30.200.20">
    <property type="entry name" value="Phosphorylase Kinase, domain 1"/>
    <property type="match status" value="1"/>
</dbReference>
<dbReference type="GO" id="GO:0005886">
    <property type="term" value="C:plasma membrane"/>
    <property type="evidence" value="ECO:0007669"/>
    <property type="project" value="TreeGrafter"/>
</dbReference>
<comment type="similarity">
    <text evidence="1">Belongs to the protein kinase superfamily. TKL Ser/Thr protein kinase family. Pelle subfamily.</text>
</comment>
<dbReference type="PANTHER" id="PTHR27001">
    <property type="entry name" value="OS01G0253100 PROTEIN"/>
    <property type="match status" value="1"/>
</dbReference>
<dbReference type="SUPFAM" id="SSF56112">
    <property type="entry name" value="Protein kinase-like (PK-like)"/>
    <property type="match status" value="1"/>
</dbReference>
<dbReference type="PROSITE" id="PS00107">
    <property type="entry name" value="PROTEIN_KINASE_ATP"/>
    <property type="match status" value="1"/>
</dbReference>
<comment type="caution">
    <text evidence="13">The sequence shown here is derived from an EMBL/GenBank/DDBJ whole genome shotgun (WGS) entry which is preliminary data.</text>
</comment>
<evidence type="ECO:0000256" key="5">
    <source>
        <dbReference type="ARBA" id="ARBA00022741"/>
    </source>
</evidence>
<keyword evidence="4" id="KW-0808">Transferase</keyword>
<evidence type="ECO:0000256" key="8">
    <source>
        <dbReference type="ARBA" id="ARBA00047899"/>
    </source>
</evidence>
<dbReference type="Pfam" id="PF00069">
    <property type="entry name" value="Pkinase"/>
    <property type="match status" value="1"/>
</dbReference>
<dbReference type="PANTHER" id="PTHR27001:SF939">
    <property type="entry name" value="INTERLEUKIN 1 RECEPTOR ASSOCIATED KINASE 1"/>
    <property type="match status" value="1"/>
</dbReference>
<dbReference type="Pfam" id="PF00531">
    <property type="entry name" value="Death"/>
    <property type="match status" value="1"/>
</dbReference>
<comment type="catalytic activity">
    <reaction evidence="8">
        <text>L-threonyl-[protein] + ATP = O-phospho-L-threonyl-[protein] + ADP + H(+)</text>
        <dbReference type="Rhea" id="RHEA:46608"/>
        <dbReference type="Rhea" id="RHEA-COMP:11060"/>
        <dbReference type="Rhea" id="RHEA-COMP:11605"/>
        <dbReference type="ChEBI" id="CHEBI:15378"/>
        <dbReference type="ChEBI" id="CHEBI:30013"/>
        <dbReference type="ChEBI" id="CHEBI:30616"/>
        <dbReference type="ChEBI" id="CHEBI:61977"/>
        <dbReference type="ChEBI" id="CHEBI:456216"/>
        <dbReference type="EC" id="2.7.11.1"/>
    </reaction>
</comment>
<dbReference type="InterPro" id="IPR000719">
    <property type="entry name" value="Prot_kinase_dom"/>
</dbReference>
<evidence type="ECO:0000259" key="12">
    <source>
        <dbReference type="PROSITE" id="PS50011"/>
    </source>
</evidence>
<evidence type="ECO:0000256" key="7">
    <source>
        <dbReference type="ARBA" id="ARBA00022840"/>
    </source>
</evidence>
<evidence type="ECO:0000256" key="2">
    <source>
        <dbReference type="ARBA" id="ARBA00012513"/>
    </source>
</evidence>
<dbReference type="CDD" id="cd14066">
    <property type="entry name" value="STKc_IRAK"/>
    <property type="match status" value="1"/>
</dbReference>
<feature type="binding site" evidence="10">
    <location>
        <position position="221"/>
    </location>
    <ligand>
        <name>ATP</name>
        <dbReference type="ChEBI" id="CHEBI:30616"/>
    </ligand>
</feature>
<protein>
    <recommendedName>
        <fullName evidence="2">non-specific serine/threonine protein kinase</fullName>
        <ecNumber evidence="2">2.7.11.1</ecNumber>
    </recommendedName>
</protein>
<name>A0AAN9TJD0_9HEMI</name>
<reference evidence="13 14" key="1">
    <citation type="submission" date="2024-03" db="EMBL/GenBank/DDBJ databases">
        <title>Adaptation during the transition from Ophiocordyceps entomopathogen to insect associate is accompanied by gene loss and intensified selection.</title>
        <authorList>
            <person name="Ward C.M."/>
            <person name="Onetto C.A."/>
            <person name="Borneman A.R."/>
        </authorList>
    </citation>
    <scope>NUCLEOTIDE SEQUENCE [LARGE SCALE GENOMIC DNA]</scope>
    <source>
        <strain evidence="13">AWRI1</strain>
        <tissue evidence="13">Single Adult Female</tissue>
    </source>
</reference>
<evidence type="ECO:0000256" key="9">
    <source>
        <dbReference type="ARBA" id="ARBA00048679"/>
    </source>
</evidence>
<dbReference type="GO" id="GO:0005524">
    <property type="term" value="F:ATP binding"/>
    <property type="evidence" value="ECO:0007669"/>
    <property type="project" value="UniProtKB-UniRule"/>
</dbReference>
<dbReference type="SMART" id="SM00220">
    <property type="entry name" value="S_TKc"/>
    <property type="match status" value="1"/>
</dbReference>
<dbReference type="GO" id="GO:0007165">
    <property type="term" value="P:signal transduction"/>
    <property type="evidence" value="ECO:0007669"/>
    <property type="project" value="InterPro"/>
</dbReference>
<dbReference type="Proteomes" id="UP001367676">
    <property type="component" value="Unassembled WGS sequence"/>
</dbReference>
<evidence type="ECO:0000313" key="14">
    <source>
        <dbReference type="Proteomes" id="UP001367676"/>
    </source>
</evidence>
<gene>
    <name evidence="13" type="ORF">V9T40_002713</name>
</gene>
<dbReference type="FunFam" id="1.10.510.10:FF:000754">
    <property type="entry name" value="Interleukin-1 receptor-associated kinase"/>
    <property type="match status" value="1"/>
</dbReference>
<dbReference type="InterPro" id="IPR017441">
    <property type="entry name" value="Protein_kinase_ATP_BS"/>
</dbReference>
<keyword evidence="14" id="KW-1185">Reference proteome</keyword>
<dbReference type="PROSITE" id="PS50011">
    <property type="entry name" value="PROTEIN_KINASE_DOM"/>
    <property type="match status" value="1"/>
</dbReference>
<keyword evidence="6" id="KW-0418">Kinase</keyword>
<dbReference type="PROSITE" id="PS00108">
    <property type="entry name" value="PROTEIN_KINASE_ST"/>
    <property type="match status" value="1"/>
</dbReference>
<keyword evidence="3" id="KW-0723">Serine/threonine-protein kinase</keyword>
<evidence type="ECO:0000313" key="13">
    <source>
        <dbReference type="EMBL" id="KAK7591100.1"/>
    </source>
</evidence>
<dbReference type="SUPFAM" id="SSF47986">
    <property type="entry name" value="DEATH domain"/>
    <property type="match status" value="1"/>
</dbReference>
<dbReference type="InterPro" id="IPR008271">
    <property type="entry name" value="Ser/Thr_kinase_AS"/>
</dbReference>
<dbReference type="GO" id="GO:0045087">
    <property type="term" value="P:innate immune response"/>
    <property type="evidence" value="ECO:0007669"/>
    <property type="project" value="UniProtKB-ARBA"/>
</dbReference>
<evidence type="ECO:0000256" key="4">
    <source>
        <dbReference type="ARBA" id="ARBA00022679"/>
    </source>
</evidence>
<dbReference type="InterPro" id="IPR000488">
    <property type="entry name" value="Death_dom"/>
</dbReference>
<evidence type="ECO:0000256" key="10">
    <source>
        <dbReference type="PROSITE-ProRule" id="PRU10141"/>
    </source>
</evidence>
<accession>A0AAN9TJD0</accession>
<feature type="region of interest" description="Disordered" evidence="11">
    <location>
        <begin position="510"/>
        <end position="531"/>
    </location>
</feature>
<dbReference type="AlphaFoldDB" id="A0AAN9TJD0"/>
<dbReference type="InterPro" id="IPR011029">
    <property type="entry name" value="DEATH-like_dom_sf"/>
</dbReference>
<dbReference type="Gene3D" id="1.10.510.10">
    <property type="entry name" value="Transferase(Phosphotransferase) domain 1"/>
    <property type="match status" value="1"/>
</dbReference>
<evidence type="ECO:0000256" key="11">
    <source>
        <dbReference type="SAM" id="MobiDB-lite"/>
    </source>
</evidence>
<dbReference type="Gene3D" id="1.10.533.10">
    <property type="entry name" value="Death Domain, Fas"/>
    <property type="match status" value="1"/>
</dbReference>
<dbReference type="EC" id="2.7.11.1" evidence="2"/>
<keyword evidence="7 10" id="KW-0067">ATP-binding</keyword>
<sequence>MSSEQKKNQEDQYKFVNDLPYVVLRRLGILLDYNDQWKILGGEYMKFDRYKLHRIGQAVIRRESPSEDLLTLWGNENNKISLLFRFLAKMKHYKAMTELKPFVDKKLHYLFEEGPSRIESMLLVTVKPPTEMDAEDAGSNKGEVEPKKNGTLANQNSRKKDEIEKTLNPIDFKELGSGLAFLNYGVLTESTNFWSRSNKLGSGGFGDVYKGVVKQTPMAIKRLKRRKGNEMAFNALEAQLRDLFKELKYLNSNRHDNILALYGYSYEDGNFCLVSQFMPNGSLEDRLLCRDNTLPLSALIRCYIARGTARGLQFLHDREKPLVHGDIKSANILLDRSFEPKIGDFGLSREGPTANYSYVQVSHVHGTKPYLPPEFLRSKKFSTKVDTYSFGVVLFEIITGLRAYDVKRSEKFLTEYVLKLSEENNIHRVIDPKIGFEYFALFASYVFTLGKECVSYRPKTRPTMMDVSRSLDHLNSHMTTIQFQRPVDFYIDPSRRSNLASSAASSAAKAGLLQHPNVNNQQNYRRIPSPTKPVDAAPALWNVRKKSHAEQLAVKVASRLEAPSLTKDTKNDPVHAYYYLSSAGLKINPKSTKTEVTMLNSDSKSDPTDQRDKEHGEAIPLLDHFSEEKVSGLILRALSVPACN</sequence>